<dbReference type="OrthoDB" id="498204at2759"/>
<evidence type="ECO:0000313" key="2">
    <source>
        <dbReference type="EMBL" id="KAH7213290.1"/>
    </source>
</evidence>
<organism evidence="2 3">
    <name type="scientific">Fusarium redolens</name>
    <dbReference type="NCBI Taxonomy" id="48865"/>
    <lineage>
        <taxon>Eukaryota</taxon>
        <taxon>Fungi</taxon>
        <taxon>Dikarya</taxon>
        <taxon>Ascomycota</taxon>
        <taxon>Pezizomycotina</taxon>
        <taxon>Sordariomycetes</taxon>
        <taxon>Hypocreomycetidae</taxon>
        <taxon>Hypocreales</taxon>
        <taxon>Nectriaceae</taxon>
        <taxon>Fusarium</taxon>
        <taxon>Fusarium redolens species complex</taxon>
    </lineage>
</organism>
<dbReference type="SUPFAM" id="SSF51905">
    <property type="entry name" value="FAD/NAD(P)-binding domain"/>
    <property type="match status" value="1"/>
</dbReference>
<dbReference type="GO" id="GO:0005737">
    <property type="term" value="C:cytoplasm"/>
    <property type="evidence" value="ECO:0007669"/>
    <property type="project" value="TreeGrafter"/>
</dbReference>
<sequence>MAFLTTKEQVQRYHEETAIMQDNTAIVTVGAGWIGLCTTYHLSKSLSTQDPKSKIVVDASDRPFADASSACTGCFQYHFPGPLSKILTPLGKYSFNLWAQEAQDVDFRIATGYRSNSSYGIYQGDSKGLDKLPTWIKTETSWDVDTQVLGGSTATVHVFSSSKSTVLSYKC</sequence>
<dbReference type="RefSeq" id="XP_046041738.1">
    <property type="nucleotide sequence ID" value="XM_046200438.1"/>
</dbReference>
<dbReference type="InterPro" id="IPR036188">
    <property type="entry name" value="FAD/NAD-bd_sf"/>
</dbReference>
<evidence type="ECO:0000259" key="1">
    <source>
        <dbReference type="Pfam" id="PF01266"/>
    </source>
</evidence>
<protein>
    <recommendedName>
        <fullName evidence="1">FAD dependent oxidoreductase domain-containing protein</fullName>
    </recommendedName>
</protein>
<dbReference type="PANTHER" id="PTHR13847">
    <property type="entry name" value="SARCOSINE DEHYDROGENASE-RELATED"/>
    <property type="match status" value="1"/>
</dbReference>
<dbReference type="Gene3D" id="3.30.9.10">
    <property type="entry name" value="D-Amino Acid Oxidase, subunit A, domain 2"/>
    <property type="match status" value="1"/>
</dbReference>
<dbReference type="EMBL" id="JAGMUX010000030">
    <property type="protein sequence ID" value="KAH7213290.1"/>
    <property type="molecule type" value="Genomic_DNA"/>
</dbReference>
<keyword evidence="3" id="KW-1185">Reference proteome</keyword>
<proteinExistence type="predicted"/>
<dbReference type="GeneID" id="70230392"/>
<dbReference type="InterPro" id="IPR006076">
    <property type="entry name" value="FAD-dep_OxRdtase"/>
</dbReference>
<accession>A0A9P9FZ85</accession>
<dbReference type="Gene3D" id="3.50.50.60">
    <property type="entry name" value="FAD/NAD(P)-binding domain"/>
    <property type="match status" value="1"/>
</dbReference>
<gene>
    <name evidence="2" type="ORF">BKA55DRAFT_697797</name>
</gene>
<dbReference type="AlphaFoldDB" id="A0A9P9FZ85"/>
<reference evidence="2" key="1">
    <citation type="journal article" date="2021" name="Nat. Commun.">
        <title>Genetic determinants of endophytism in the Arabidopsis root mycobiome.</title>
        <authorList>
            <person name="Mesny F."/>
            <person name="Miyauchi S."/>
            <person name="Thiergart T."/>
            <person name="Pickel B."/>
            <person name="Atanasova L."/>
            <person name="Karlsson M."/>
            <person name="Huettel B."/>
            <person name="Barry K.W."/>
            <person name="Haridas S."/>
            <person name="Chen C."/>
            <person name="Bauer D."/>
            <person name="Andreopoulos W."/>
            <person name="Pangilinan J."/>
            <person name="LaButti K."/>
            <person name="Riley R."/>
            <person name="Lipzen A."/>
            <person name="Clum A."/>
            <person name="Drula E."/>
            <person name="Henrissat B."/>
            <person name="Kohler A."/>
            <person name="Grigoriev I.V."/>
            <person name="Martin F.M."/>
            <person name="Hacquard S."/>
        </authorList>
    </citation>
    <scope>NUCLEOTIDE SEQUENCE</scope>
    <source>
        <strain evidence="2">MPI-CAGE-AT-0023</strain>
    </source>
</reference>
<comment type="caution">
    <text evidence="2">The sequence shown here is derived from an EMBL/GenBank/DDBJ whole genome shotgun (WGS) entry which is preliminary data.</text>
</comment>
<dbReference type="Pfam" id="PF01266">
    <property type="entry name" value="DAO"/>
    <property type="match status" value="1"/>
</dbReference>
<evidence type="ECO:0000313" key="3">
    <source>
        <dbReference type="Proteomes" id="UP000720189"/>
    </source>
</evidence>
<feature type="domain" description="FAD dependent oxidoreductase" evidence="1">
    <location>
        <begin position="27"/>
        <end position="152"/>
    </location>
</feature>
<dbReference type="Proteomes" id="UP000720189">
    <property type="component" value="Unassembled WGS sequence"/>
</dbReference>
<name>A0A9P9FZ85_FUSRE</name>